<dbReference type="InterPro" id="IPR017441">
    <property type="entry name" value="Protein_kinase_ATP_BS"/>
</dbReference>
<dbReference type="PROSITE" id="PS50011">
    <property type="entry name" value="PROTEIN_KINASE_DOM"/>
    <property type="match status" value="1"/>
</dbReference>
<evidence type="ECO:0000256" key="4">
    <source>
        <dbReference type="ARBA" id="ARBA00022838"/>
    </source>
</evidence>
<dbReference type="SMART" id="SM00220">
    <property type="entry name" value="S_TKc"/>
    <property type="match status" value="1"/>
</dbReference>
<dbReference type="Gene3D" id="1.10.510.10">
    <property type="entry name" value="Transferase(Phosphotransferase) domain 1"/>
    <property type="match status" value="1"/>
</dbReference>
<evidence type="ECO:0000256" key="3">
    <source>
        <dbReference type="ARBA" id="ARBA00022741"/>
    </source>
</evidence>
<keyword evidence="5 7" id="KW-0067">ATP-binding</keyword>
<dbReference type="PANTHER" id="PTHR14030:SF4">
    <property type="entry name" value="BUB1 KINASE, ISOFORM A-RELATED"/>
    <property type="match status" value="1"/>
</dbReference>
<dbReference type="AlphaFoldDB" id="A0A8J2T9W7"/>
<name>A0A8J2T9W7_ZYGB2</name>
<feature type="compositionally biased region" description="Basic and acidic residues" evidence="8">
    <location>
        <begin position="578"/>
        <end position="592"/>
    </location>
</feature>
<evidence type="ECO:0000256" key="7">
    <source>
        <dbReference type="PROSITE-ProRule" id="PRU10141"/>
    </source>
</evidence>
<dbReference type="InterPro" id="IPR008271">
    <property type="entry name" value="Ser/Thr_kinase_AS"/>
</dbReference>
<feature type="compositionally biased region" description="Polar residues" evidence="8">
    <location>
        <begin position="425"/>
        <end position="436"/>
    </location>
</feature>
<dbReference type="GO" id="GO:0005524">
    <property type="term" value="F:ATP binding"/>
    <property type="evidence" value="ECO:0007669"/>
    <property type="project" value="UniProtKB-UniRule"/>
</dbReference>
<dbReference type="SUPFAM" id="SSF56112">
    <property type="entry name" value="Protein kinase-like (PK-like)"/>
    <property type="match status" value="1"/>
</dbReference>
<dbReference type="Pfam" id="PF08311">
    <property type="entry name" value="Mad3_BUB1_I"/>
    <property type="match status" value="1"/>
</dbReference>
<feature type="binding site" evidence="7">
    <location>
        <position position="748"/>
    </location>
    <ligand>
        <name>ATP</name>
        <dbReference type="ChEBI" id="CHEBI:30616"/>
    </ligand>
</feature>
<dbReference type="PROSITE" id="PS00108">
    <property type="entry name" value="PROTEIN_KINASE_ST"/>
    <property type="match status" value="1"/>
</dbReference>
<dbReference type="PANTHER" id="PTHR14030">
    <property type="entry name" value="MITOTIC CHECKPOINT SERINE/THREONINE-PROTEIN KINASE BUB1"/>
    <property type="match status" value="1"/>
</dbReference>
<dbReference type="InterPro" id="IPR015661">
    <property type="entry name" value="Bub1/Mad3"/>
</dbReference>
<dbReference type="Proteomes" id="UP000019375">
    <property type="component" value="Unassembled WGS sequence"/>
</dbReference>
<dbReference type="GO" id="GO:0004672">
    <property type="term" value="F:protein kinase activity"/>
    <property type="evidence" value="ECO:0007669"/>
    <property type="project" value="InterPro"/>
</dbReference>
<dbReference type="PROSITE" id="PS51489">
    <property type="entry name" value="BUB1_N"/>
    <property type="match status" value="1"/>
</dbReference>
<evidence type="ECO:0000256" key="2">
    <source>
        <dbReference type="ARBA" id="ARBA00022454"/>
    </source>
</evidence>
<dbReference type="CDD" id="cd13981">
    <property type="entry name" value="STKc_Bub1_BubR1"/>
    <property type="match status" value="1"/>
</dbReference>
<feature type="region of interest" description="Disordered" evidence="8">
    <location>
        <begin position="383"/>
        <end position="447"/>
    </location>
</feature>
<dbReference type="GO" id="GO:0051754">
    <property type="term" value="P:meiotic sister chromatid cohesion, centromeric"/>
    <property type="evidence" value="ECO:0007669"/>
    <property type="project" value="TreeGrafter"/>
</dbReference>
<dbReference type="Pfam" id="PF08171">
    <property type="entry name" value="Mad3_BUB1_II"/>
    <property type="match status" value="1"/>
</dbReference>
<sequence>MRPVSGHLNNVIAFDAIEPEKENIIPLQEGRSARELSRALASESPELHIARVGFEKRLLEELEDMDDPLQLFLDYISWINNAFPQGGTSKRSGMLDVVERCIMYFKDMETYKNDPRYLKVWLWYVELYCSGLLQESKDVFVYMFRKRIGAKLALFYEEFASLLFQMGKFKEAHSMLQLGVEENSRPQGRLLRKIQEFEDKLREMDVNFSHGPQPDTRFLESDQNSFILGRRRSSLANVEGMKNMLHQQVGSPAFKNEIFQDDALDTKKYEILKDGWDILESKSTRSKENKLHTTLLEPGSNVGKLQQITDTTVYERPSTSQKLSVFKDDLGRSDPVYEILHAPGKKQEKIDCNFNLIYPKTGEEFCIEEILAKSRNVYFKKRLPPSTESDHSNSVDDENHGKILRDRKRRKRATPLGEQVHPKEGSQSTGEISSGEKSPGIFPSQLSTMTPVHPITGPESLNVQQHSGYRGVTKTSILPLRDTSEEYKTSSMKANESLQPPKSPTITFFSKAAMNEVYSMYNQHYNEPKRLLDNDDNTNKYMFDNLTQDFTRQHMDDLTEVKATEQTEMLKVTPIRPNTEKESNQNLTEEKVSTGNNRQEEFMTPIQERTENTRKYSHGGNEKHRASTKGNSSTTSSPFLTRPEEPPHDVNDLKIIENPLDATLREQMLAGINPPLDHYDTFYRYKQSLKMSLLLKRIHKTSKTENKNPIVDFKKTGELYCIRSELGEGGYATVYLAESSTGNLRALKVEKPASVWEYYILKQVEDRLEGHQVLSSIINAYSLHCFQDESYLVLNYASQGTLLDLINLRKEQSKGPLDESLCMFFTVELMKVIEAIHEAKILHGDLKSDNCMIRFEKGFLGSYRSDGSQGWSKKGIYLIDFGRSFDLKLLEPNTKFKANWKTDQQDCFEMRSGKPWTYEADYYGLAGIIHAMLFGSFIESIRLPNGRFKLKQMFKRYWQQKIWTSIFDILLNSGRFGSFPLNKEIARLRLELERHLYNEVGDKLKDIIVDLEPELTRFRR</sequence>
<dbReference type="SMART" id="SM00777">
    <property type="entry name" value="Mad3_BUB1_I"/>
    <property type="match status" value="1"/>
</dbReference>
<feature type="compositionally biased region" description="Polar residues" evidence="8">
    <location>
        <begin position="628"/>
        <end position="639"/>
    </location>
</feature>
<feature type="compositionally biased region" description="Basic and acidic residues" evidence="8">
    <location>
        <begin position="642"/>
        <end position="651"/>
    </location>
</feature>
<evidence type="ECO:0000256" key="5">
    <source>
        <dbReference type="ARBA" id="ARBA00022840"/>
    </source>
</evidence>
<evidence type="ECO:0000259" key="9">
    <source>
        <dbReference type="PROSITE" id="PS50011"/>
    </source>
</evidence>
<dbReference type="InterPro" id="IPR012572">
    <property type="entry name" value="Mad3/Bub1_II"/>
</dbReference>
<keyword evidence="2" id="KW-0158">Chromosome</keyword>
<dbReference type="Gene3D" id="6.10.20.170">
    <property type="match status" value="1"/>
</dbReference>
<dbReference type="GO" id="GO:0007094">
    <property type="term" value="P:mitotic spindle assembly checkpoint signaling"/>
    <property type="evidence" value="ECO:0007669"/>
    <property type="project" value="InterPro"/>
</dbReference>
<dbReference type="GO" id="GO:0000776">
    <property type="term" value="C:kinetochore"/>
    <property type="evidence" value="ECO:0007669"/>
    <property type="project" value="UniProtKB-KW"/>
</dbReference>
<dbReference type="InterPro" id="IPR000719">
    <property type="entry name" value="Prot_kinase_dom"/>
</dbReference>
<keyword evidence="12" id="KW-1185">Reference proteome</keyword>
<comment type="subcellular location">
    <subcellularLocation>
        <location evidence="1">Chromosome</location>
        <location evidence="1">Centromere</location>
        <location evidence="1">Kinetochore</location>
    </subcellularLocation>
</comment>
<dbReference type="PROSITE" id="PS00107">
    <property type="entry name" value="PROTEIN_KINASE_ATP"/>
    <property type="match status" value="1"/>
</dbReference>
<accession>A0A8J2T9W7</accession>
<dbReference type="Gene3D" id="1.20.58.2070">
    <property type="match status" value="1"/>
</dbReference>
<feature type="domain" description="Protein kinase" evidence="9">
    <location>
        <begin position="720"/>
        <end position="1020"/>
    </location>
</feature>
<feature type="compositionally biased region" description="Basic and acidic residues" evidence="8">
    <location>
        <begin position="388"/>
        <end position="404"/>
    </location>
</feature>
<dbReference type="Pfam" id="PF00069">
    <property type="entry name" value="Pkinase"/>
    <property type="match status" value="1"/>
</dbReference>
<organism evidence="11 12">
    <name type="scientific">Zygosaccharomyces bailii (strain CLIB 213 / ATCC 58445 / CBS 680 / BCRC 21525 / NBRC 1098 / NCYC 1416 / NRRL Y-2227)</name>
    <dbReference type="NCBI Taxonomy" id="1333698"/>
    <lineage>
        <taxon>Eukaryota</taxon>
        <taxon>Fungi</taxon>
        <taxon>Dikarya</taxon>
        <taxon>Ascomycota</taxon>
        <taxon>Saccharomycotina</taxon>
        <taxon>Saccharomycetes</taxon>
        <taxon>Saccharomycetales</taxon>
        <taxon>Saccharomycetaceae</taxon>
        <taxon>Zygosaccharomyces</taxon>
    </lineage>
</organism>
<evidence type="ECO:0000256" key="1">
    <source>
        <dbReference type="ARBA" id="ARBA00004629"/>
    </source>
</evidence>
<dbReference type="GO" id="GO:0005634">
    <property type="term" value="C:nucleus"/>
    <property type="evidence" value="ECO:0007669"/>
    <property type="project" value="TreeGrafter"/>
</dbReference>
<dbReference type="InterPro" id="IPR013212">
    <property type="entry name" value="Mad3/Bub1_I"/>
</dbReference>
<evidence type="ECO:0000259" key="10">
    <source>
        <dbReference type="PROSITE" id="PS51489"/>
    </source>
</evidence>
<proteinExistence type="predicted"/>
<evidence type="ECO:0000313" key="12">
    <source>
        <dbReference type="Proteomes" id="UP000019375"/>
    </source>
</evidence>
<evidence type="ECO:0000256" key="8">
    <source>
        <dbReference type="SAM" id="MobiDB-lite"/>
    </source>
</evidence>
<keyword evidence="3 7" id="KW-0547">Nucleotide-binding</keyword>
<dbReference type="Gene3D" id="1.25.40.930">
    <property type="match status" value="1"/>
</dbReference>
<dbReference type="OrthoDB" id="248495at2759"/>
<dbReference type="EMBL" id="HG316465">
    <property type="protein sequence ID" value="CDF91597.1"/>
    <property type="molecule type" value="Genomic_DNA"/>
</dbReference>
<dbReference type="GO" id="GO:0032991">
    <property type="term" value="C:protein-containing complex"/>
    <property type="evidence" value="ECO:0007669"/>
    <property type="project" value="UniProtKB-ARBA"/>
</dbReference>
<keyword evidence="6" id="KW-0137">Centromere</keyword>
<feature type="compositionally biased region" description="Basic and acidic residues" evidence="8">
    <location>
        <begin position="608"/>
        <end position="625"/>
    </location>
</feature>
<feature type="region of interest" description="Disordered" evidence="8">
    <location>
        <begin position="575"/>
        <end position="651"/>
    </location>
</feature>
<dbReference type="InterPro" id="IPR011009">
    <property type="entry name" value="Kinase-like_dom_sf"/>
</dbReference>
<feature type="domain" description="BUB1 N-terminal" evidence="10">
    <location>
        <begin position="58"/>
        <end position="220"/>
    </location>
</feature>
<protein>
    <submittedName>
        <fullName evidence="11">ZYBA0S12-02564g1_1</fullName>
    </submittedName>
</protein>
<evidence type="ECO:0000256" key="6">
    <source>
        <dbReference type="ARBA" id="ARBA00023328"/>
    </source>
</evidence>
<gene>
    <name evidence="11" type="ORF">BN860_02564g</name>
</gene>
<reference evidence="12" key="1">
    <citation type="journal article" date="2013" name="Genome Announc.">
        <title>Genome sequence of the food spoilage yeast Zygosaccharomyces bailii CLIB 213(T).</title>
        <authorList>
            <person name="Galeote V."/>
            <person name="Bigey F."/>
            <person name="Devillers H."/>
            <person name="Neuveglise C."/>
            <person name="Dequin S."/>
        </authorList>
    </citation>
    <scope>NUCLEOTIDE SEQUENCE [LARGE SCALE GENOMIC DNA]</scope>
    <source>
        <strain evidence="12">CLIB 213 / ATCC 58445 / CBS 680 / CCRC 21525 / NBRC 1098 / NCYC 1416 / NRRL Y-2227</strain>
    </source>
</reference>
<evidence type="ECO:0000313" key="11">
    <source>
        <dbReference type="EMBL" id="CDF91597.1"/>
    </source>
</evidence>
<keyword evidence="4" id="KW-0995">Kinetochore</keyword>